<keyword evidence="1 4" id="KW-0645">Protease</keyword>
<dbReference type="SUPFAM" id="SSF52743">
    <property type="entry name" value="Subtilisin-like"/>
    <property type="match status" value="1"/>
</dbReference>
<feature type="compositionally biased region" description="Pro residues" evidence="5">
    <location>
        <begin position="548"/>
        <end position="558"/>
    </location>
</feature>
<dbReference type="EMBL" id="JAUJFL010000003">
    <property type="protein sequence ID" value="KAK2607055.1"/>
    <property type="molecule type" value="Genomic_DNA"/>
</dbReference>
<dbReference type="PROSITE" id="PS00138">
    <property type="entry name" value="SUBTILASE_SER"/>
    <property type="match status" value="1"/>
</dbReference>
<reference evidence="7" key="1">
    <citation type="submission" date="2023-06" db="EMBL/GenBank/DDBJ databases">
        <authorList>
            <person name="Noh H."/>
        </authorList>
    </citation>
    <scope>NUCLEOTIDE SEQUENCE</scope>
    <source>
        <strain evidence="7">DUCC20226</strain>
    </source>
</reference>
<dbReference type="InterPro" id="IPR036852">
    <property type="entry name" value="Peptidase_S8/S53_dom_sf"/>
</dbReference>
<accession>A0AAD9SFP9</accession>
<keyword evidence="2 4" id="KW-0378">Hydrolase</keyword>
<name>A0AAD9SFP9_PHOAM</name>
<evidence type="ECO:0000256" key="4">
    <source>
        <dbReference type="PROSITE-ProRule" id="PRU01240"/>
    </source>
</evidence>
<evidence type="ECO:0000256" key="2">
    <source>
        <dbReference type="ARBA" id="ARBA00022801"/>
    </source>
</evidence>
<dbReference type="GO" id="GO:0006508">
    <property type="term" value="P:proteolysis"/>
    <property type="evidence" value="ECO:0007669"/>
    <property type="project" value="UniProtKB-KW"/>
</dbReference>
<evidence type="ECO:0000313" key="7">
    <source>
        <dbReference type="EMBL" id="KAK2607055.1"/>
    </source>
</evidence>
<feature type="chain" id="PRO_5042266886" evidence="6">
    <location>
        <begin position="17"/>
        <end position="1764"/>
    </location>
</feature>
<feature type="compositionally biased region" description="Low complexity" evidence="5">
    <location>
        <begin position="385"/>
        <end position="402"/>
    </location>
</feature>
<dbReference type="InterPro" id="IPR015500">
    <property type="entry name" value="Peptidase_S8_subtilisin-rel"/>
</dbReference>
<feature type="region of interest" description="Disordered" evidence="5">
    <location>
        <begin position="1634"/>
        <end position="1674"/>
    </location>
</feature>
<dbReference type="InterPro" id="IPR023828">
    <property type="entry name" value="Peptidase_S8_Ser-AS"/>
</dbReference>
<keyword evidence="8" id="KW-1185">Reference proteome</keyword>
<feature type="compositionally biased region" description="Basic and acidic residues" evidence="5">
    <location>
        <begin position="1068"/>
        <end position="1078"/>
    </location>
</feature>
<evidence type="ECO:0000256" key="5">
    <source>
        <dbReference type="SAM" id="MobiDB-lite"/>
    </source>
</evidence>
<feature type="compositionally biased region" description="Low complexity" evidence="5">
    <location>
        <begin position="1604"/>
        <end position="1617"/>
    </location>
</feature>
<feature type="active site" description="Charge relay system" evidence="4">
    <location>
        <position position="1410"/>
    </location>
</feature>
<feature type="region of interest" description="Disordered" evidence="5">
    <location>
        <begin position="1060"/>
        <end position="1097"/>
    </location>
</feature>
<feature type="compositionally biased region" description="Low complexity" evidence="5">
    <location>
        <begin position="577"/>
        <end position="637"/>
    </location>
</feature>
<evidence type="ECO:0000256" key="6">
    <source>
        <dbReference type="SAM" id="SignalP"/>
    </source>
</evidence>
<evidence type="ECO:0000256" key="3">
    <source>
        <dbReference type="ARBA" id="ARBA00022825"/>
    </source>
</evidence>
<feature type="compositionally biased region" description="Low complexity" evidence="5">
    <location>
        <begin position="1634"/>
        <end position="1666"/>
    </location>
</feature>
<gene>
    <name evidence="7" type="ORF">N8I77_005764</name>
</gene>
<feature type="region of interest" description="Disordered" evidence="5">
    <location>
        <begin position="1598"/>
        <end position="1617"/>
    </location>
</feature>
<feature type="compositionally biased region" description="Pro residues" evidence="5">
    <location>
        <begin position="516"/>
        <end position="531"/>
    </location>
</feature>
<dbReference type="Proteomes" id="UP001265746">
    <property type="component" value="Unassembled WGS sequence"/>
</dbReference>
<feature type="active site" description="Charge relay system" evidence="4">
    <location>
        <position position="1194"/>
    </location>
</feature>
<keyword evidence="6" id="KW-0732">Signal</keyword>
<feature type="region of interest" description="Disordered" evidence="5">
    <location>
        <begin position="382"/>
        <end position="402"/>
    </location>
</feature>
<dbReference type="Gene3D" id="3.40.50.200">
    <property type="entry name" value="Peptidase S8/S53 domain"/>
    <property type="match status" value="1"/>
</dbReference>
<feature type="active site" description="Charge relay system" evidence="4">
    <location>
        <position position="1134"/>
    </location>
</feature>
<protein>
    <submittedName>
        <fullName evidence="7">Uncharacterized protein</fullName>
    </submittedName>
</protein>
<feature type="compositionally biased region" description="Polar residues" evidence="5">
    <location>
        <begin position="566"/>
        <end position="576"/>
    </location>
</feature>
<feature type="signal peptide" evidence="6">
    <location>
        <begin position="1"/>
        <end position="16"/>
    </location>
</feature>
<sequence>MLLFLWLLLAFGDVFGITTAGYYSDTCSTFSTTASTTLTIPLVVITSSTPVATVTVTGGDTVSPQELANADSSSTSSSEVTQSITVDAYLIETLVQCGESLSTLFATTSWTTVSESIMTSSNGPYISASATPSLSISTYPSEAPSIYSSSSGASISFSTYNEPMPSISTYVPEPSTVYSSVVESTITFSTYSEPSISTYPESSFSFSTFTTQGPTTSSLSVSSTLAFSTYSEPNFSISTYASETLISTSSAIDTTITLSTYPEPSLSISTYASEVPIPSSSATESTLSFSTYSVSSLSISTYASEVETTDSSTTGPALTLTSYSEPSLSISTYTTQAPTGSTLTLSTYSAPSFSVSTYSTNFPISYSSDTWTTATFSTYSEPSITVVPPGQSSGSSSSAAMSSQTSSVWGSTDTTLSGSISLSSSSSTSSQTDVPLPTSSSLVSSTLTSSSSLPSSQVSSSPASGSSTAISSTAGSSSTISSASLTSTTSGLSSSMDTGSSATPSITGSISGPSIPTSPIPTPSLPTPSIPTPSISTPSVPIPSESRPSPPTGSPTPSPTEISSTQNPTISMSRSDSGLPPSLTITPTPSSPSGSEPSQSSSGPQEPSSSQQSSGSQTSTSSQTMTLSSTTSSISPTATANATAKVIVPQYTFKIGDASYFIPLCSDRPQTLWFTTGDKDHRKLHNFTLTCDGIVCDSGGFHAFPTEILFGDCQKTTICDVSFCFSRRFKWGTNKDNTVTCDEVQQSKLQSRGPCSDNEVCSNITKIADKLAGLSNAIGSAGSAAEHGLSAVGCAAQQAFQQTAAYYFSMAQKQLSEIQKQIEFIKLFFTTLFGLNKQVSNPVKVWIDDNDEAFQELACYIDDDGSRIWRTIEKHSTLHAGLNALSSINDIVNQNLIVVLIELIIKDLIQSLYDEYTAYLTSTGHIIQGWTQAWRLCITKWDRESLQNPEEEPDEDDDDEWLPRYQIFTNPDSSISSLRGLERVLDSEGWEASFDGNVFKGYVVDLNVMQSLLPKTMSFVDDTFRFVWEGPDNSSNRTNSKFSSIELADLERFFPDTASGNETFGKTQDIDGQQKRQAFDPANWPAPTGSERMTRPYGSHLKSLSQQKGEDLSKLDYYTYAEPRGEGSWVFVIDSGFDTSHSKLASTDYRQVKTYIVPNEFVLPKLRPEHIAAGWKFADEVIDDNMPELNGRGHGTAVACVAGALDLGVASRTNLYLIKQENYMVNPITHETWQGYVTTTGLLEMTVKILDVIDKENIPYGRAVVTVNSGLSSPAGISQLMCRNSQSVDFPADSYYGKLYHYFFEELDKRGVVVVIAQGNGGYNKATGTPDHYQGERSPQKFVTDASPFISVGATYHDGSIAEFSTPPGLKPGTSGPNGDASVSIWAQGVGVYTCNPKSLVPMGYRSGTSFSAPIVAGLAAYMLSYPWPENKNPFASKDGPSVGRRMKTMLADTYAYQRLPRDRLIGESMQNIIKNNPNHQFPWQVPAKVNVAYNMAYGDQKCKIVDGFPNLKRDGASCPVPGSGGADGESTGTIFYTDEPTYMPSDWSGFSSATGSIYTASDSNATEPTATLTPFPPNTTTSWVITANSSTFMTSTISGPQNTSFSSSSLSSTSSSSTSTQMITVSWTLTLNPSSSTTTSSTSSTTTSNSSSSTSSTSSSSAATPTPTPPAISAQCLSYPADDKQTAYKITEIRGDWALADSGYAFFRELGNCISMQSWQWHDPTATELAWMQINLKAGWKSDCITKCIKDNGGLSDVVCHPG</sequence>
<evidence type="ECO:0000256" key="1">
    <source>
        <dbReference type="ARBA" id="ARBA00022670"/>
    </source>
</evidence>
<proteinExistence type="inferred from homology"/>
<evidence type="ECO:0000313" key="8">
    <source>
        <dbReference type="Proteomes" id="UP001265746"/>
    </source>
</evidence>
<dbReference type="PRINTS" id="PR00723">
    <property type="entry name" value="SUBTILISIN"/>
</dbReference>
<dbReference type="GO" id="GO:0004252">
    <property type="term" value="F:serine-type endopeptidase activity"/>
    <property type="evidence" value="ECO:0007669"/>
    <property type="project" value="UniProtKB-UniRule"/>
</dbReference>
<feature type="compositionally biased region" description="Low complexity" evidence="5">
    <location>
        <begin position="532"/>
        <end position="547"/>
    </location>
</feature>
<dbReference type="InterPro" id="IPR023827">
    <property type="entry name" value="Peptidase_S8_Asp-AS"/>
</dbReference>
<comment type="caution">
    <text evidence="7">The sequence shown here is derived from an EMBL/GenBank/DDBJ whole genome shotgun (WGS) entry which is preliminary data.</text>
</comment>
<feature type="region of interest" description="Disordered" evidence="5">
    <location>
        <begin position="420"/>
        <end position="638"/>
    </location>
</feature>
<feature type="compositionally biased region" description="Low complexity" evidence="5">
    <location>
        <begin position="420"/>
        <end position="515"/>
    </location>
</feature>
<dbReference type="PROSITE" id="PS51892">
    <property type="entry name" value="SUBTILASE"/>
    <property type="match status" value="1"/>
</dbReference>
<comment type="similarity">
    <text evidence="4">Belongs to the peptidase S8 family.</text>
</comment>
<keyword evidence="3 4" id="KW-0720">Serine protease</keyword>
<dbReference type="PROSITE" id="PS00136">
    <property type="entry name" value="SUBTILASE_ASP"/>
    <property type="match status" value="1"/>
</dbReference>
<organism evidence="7 8">
    <name type="scientific">Phomopsis amygdali</name>
    <name type="common">Fusicoccum amygdali</name>
    <dbReference type="NCBI Taxonomy" id="1214568"/>
    <lineage>
        <taxon>Eukaryota</taxon>
        <taxon>Fungi</taxon>
        <taxon>Dikarya</taxon>
        <taxon>Ascomycota</taxon>
        <taxon>Pezizomycotina</taxon>
        <taxon>Sordariomycetes</taxon>
        <taxon>Sordariomycetidae</taxon>
        <taxon>Diaporthales</taxon>
        <taxon>Diaporthaceae</taxon>
        <taxon>Diaporthe</taxon>
    </lineage>
</organism>